<evidence type="ECO:0000313" key="2">
    <source>
        <dbReference type="Proteomes" id="UP000193870"/>
    </source>
</evidence>
<protein>
    <submittedName>
        <fullName evidence="1">Uncharacterized protein</fullName>
    </submittedName>
</protein>
<dbReference type="Proteomes" id="UP000193870">
    <property type="component" value="Unassembled WGS sequence"/>
</dbReference>
<evidence type="ECO:0000313" key="1">
    <source>
        <dbReference type="EMBL" id="SLN33877.1"/>
    </source>
</evidence>
<sequence>MRRILPGLLASTAPDRFMLAGRAVMTTGQSQAASDQSMPTAIRAE</sequence>
<dbReference type="AlphaFoldDB" id="A0A1Y5S7E1"/>
<proteinExistence type="predicted"/>
<gene>
    <name evidence="1" type="ORF">PAM7066_01397</name>
</gene>
<dbReference type="RefSeq" id="WP_175484585.1">
    <property type="nucleotide sequence ID" value="NZ_FOPF01000003.1"/>
</dbReference>
<keyword evidence="2" id="KW-1185">Reference proteome</keyword>
<name>A0A1Y5S7E1_9RHOB</name>
<dbReference type="STRING" id="315423.SAMN04488020_103117"/>
<reference evidence="1 2" key="1">
    <citation type="submission" date="2017-03" db="EMBL/GenBank/DDBJ databases">
        <authorList>
            <person name="Afonso C.L."/>
            <person name="Miller P.J."/>
            <person name="Scott M.A."/>
            <person name="Spackman E."/>
            <person name="Goraichik I."/>
            <person name="Dimitrov K.M."/>
            <person name="Suarez D.L."/>
            <person name="Swayne D.E."/>
        </authorList>
    </citation>
    <scope>NUCLEOTIDE SEQUENCE [LARGE SCALE GENOMIC DNA]</scope>
    <source>
        <strain evidence="1 2">CECT 7066</strain>
    </source>
</reference>
<accession>A0A1Y5S7E1</accession>
<organism evidence="1 2">
    <name type="scientific">Palleronia marisminoris</name>
    <dbReference type="NCBI Taxonomy" id="315423"/>
    <lineage>
        <taxon>Bacteria</taxon>
        <taxon>Pseudomonadati</taxon>
        <taxon>Pseudomonadota</taxon>
        <taxon>Alphaproteobacteria</taxon>
        <taxon>Rhodobacterales</taxon>
        <taxon>Roseobacteraceae</taxon>
        <taxon>Palleronia</taxon>
    </lineage>
</organism>
<dbReference type="EMBL" id="FWFV01000003">
    <property type="protein sequence ID" value="SLN33877.1"/>
    <property type="molecule type" value="Genomic_DNA"/>
</dbReference>